<organism evidence="1 2">
    <name type="scientific">Vagococcus fluvialis</name>
    <dbReference type="NCBI Taxonomy" id="2738"/>
    <lineage>
        <taxon>Bacteria</taxon>
        <taxon>Bacillati</taxon>
        <taxon>Bacillota</taxon>
        <taxon>Bacilli</taxon>
        <taxon>Lactobacillales</taxon>
        <taxon>Enterococcaceae</taxon>
        <taxon>Vagococcus</taxon>
    </lineage>
</organism>
<evidence type="ECO:0000313" key="2">
    <source>
        <dbReference type="Proteomes" id="UP000521358"/>
    </source>
</evidence>
<dbReference type="AlphaFoldDB" id="A0A7X6D7H8"/>
<dbReference type="EMBL" id="JAAVMB010000003">
    <property type="protein sequence ID" value="NKC67212.1"/>
    <property type="molecule type" value="Genomic_DNA"/>
</dbReference>
<dbReference type="Pfam" id="PF04404">
    <property type="entry name" value="ERF"/>
    <property type="match status" value="1"/>
</dbReference>
<sequence length="239" mass="27398">MTETTYQKVLEVKKSVPYIQKQEKQYMKFKVVTSEDVLTSIQPIMLEKGLILEPHILNKEVTRQVIGTNTGGKFDKAIFSYLVVLDMEYVWVNVENPEDKIAIKFIAVAEDENASYALGQALTYAEKTFVLKYFNIPTDDSDPDIFQQQLLKKIPIEDIQVEGLHILVDKLKPYAKQSAEAIAKQAKLTAKMADIEKPFEQFSSYDFGVVSNIMNGWLITYEKNAERAKKAKEKEEKKK</sequence>
<comment type="caution">
    <text evidence="1">The sequence shown here is derived from an EMBL/GenBank/DDBJ whole genome shotgun (WGS) entry which is preliminary data.</text>
</comment>
<evidence type="ECO:0000313" key="1">
    <source>
        <dbReference type="EMBL" id="NKC67212.1"/>
    </source>
</evidence>
<gene>
    <name evidence="1" type="ORF">HED35_03855</name>
</gene>
<evidence type="ECO:0008006" key="3">
    <source>
        <dbReference type="Google" id="ProtNLM"/>
    </source>
</evidence>
<dbReference type="Proteomes" id="UP000521358">
    <property type="component" value="Unassembled WGS sequence"/>
</dbReference>
<protein>
    <recommendedName>
        <fullName evidence="3">ERF superfamily protein</fullName>
    </recommendedName>
</protein>
<dbReference type="InterPro" id="IPR007499">
    <property type="entry name" value="ERF_bacteria_virus"/>
</dbReference>
<name>A0A7X6D7H8_9ENTE</name>
<reference evidence="1 2" key="1">
    <citation type="submission" date="2020-03" db="EMBL/GenBank/DDBJ databases">
        <title>Bacterial samples isolated from urine from healthy bovine heifers (Gyr breed).</title>
        <authorList>
            <person name="Giannattasio-Ferraz S."/>
            <person name="Maskeri L."/>
            <person name="Penido A."/>
            <person name="Barbosa-Stancioli E.F."/>
            <person name="Putonti C."/>
        </authorList>
    </citation>
    <scope>NUCLEOTIDE SEQUENCE [LARGE SCALE GENOMIC DNA]</scope>
    <source>
        <strain evidence="1 2">UFMG-H7</strain>
    </source>
</reference>
<proteinExistence type="predicted"/>
<dbReference type="RefSeq" id="WP_167806468.1">
    <property type="nucleotide sequence ID" value="NZ_JAAVMB010000003.1"/>
</dbReference>
<accession>A0A7X6D7H8</accession>